<dbReference type="EMBL" id="JAIZAY010000016">
    <property type="protein sequence ID" value="KAJ8027183.1"/>
    <property type="molecule type" value="Genomic_DNA"/>
</dbReference>
<protein>
    <submittedName>
        <fullName evidence="1">Uncharacterized protein</fullName>
    </submittedName>
</protein>
<organism evidence="1 2">
    <name type="scientific">Holothuria leucospilota</name>
    <name type="common">Black long sea cucumber</name>
    <name type="synonym">Mertensiothuria leucospilota</name>
    <dbReference type="NCBI Taxonomy" id="206669"/>
    <lineage>
        <taxon>Eukaryota</taxon>
        <taxon>Metazoa</taxon>
        <taxon>Echinodermata</taxon>
        <taxon>Eleutherozoa</taxon>
        <taxon>Echinozoa</taxon>
        <taxon>Holothuroidea</taxon>
        <taxon>Aspidochirotacea</taxon>
        <taxon>Aspidochirotida</taxon>
        <taxon>Holothuriidae</taxon>
        <taxon>Holothuria</taxon>
    </lineage>
</organism>
<keyword evidence="2" id="KW-1185">Reference proteome</keyword>
<evidence type="ECO:0000313" key="2">
    <source>
        <dbReference type="Proteomes" id="UP001152320"/>
    </source>
</evidence>
<evidence type="ECO:0000313" key="1">
    <source>
        <dbReference type="EMBL" id="KAJ8027183.1"/>
    </source>
</evidence>
<comment type="caution">
    <text evidence="1">The sequence shown here is derived from an EMBL/GenBank/DDBJ whole genome shotgun (WGS) entry which is preliminary data.</text>
</comment>
<dbReference type="OrthoDB" id="5962291at2759"/>
<sequence>MRGFSRSMRTLYAEKAMSSISSTGLRFNELRDQTRRDAMIYLRGILPFAVTVVRSISEFFDYYEALNFSDWIENMGDIKNEVRGNKQCCEVVLQLHDTIKMSLKDRERQVNIILDEYGKQSEMQNFHLKGSDFLEKLGITSTWMRKFGKYCALFCINYVVLSDVTSSNSRSLLALGANGLVLIEWLIASKVFSIELLGEKSRRVHEARDSKFSVNTGALRIVTDTTVPALAKFMDGLQETAAFFSDIEKDLEYLQIDSTSTIRNEMKFHYEMMKKNGPEVKANCNTFFAVLPDVESDFLAIADEGVDNYYVDKWLEEQKKNFFRKYQSSTPHLKRMMSNFTSEAASKLMFDKD</sequence>
<gene>
    <name evidence="1" type="ORF">HOLleu_32252</name>
</gene>
<dbReference type="AlphaFoldDB" id="A0A9Q1BI44"/>
<accession>A0A9Q1BI44</accession>
<name>A0A9Q1BI44_HOLLE</name>
<proteinExistence type="predicted"/>
<dbReference type="Proteomes" id="UP001152320">
    <property type="component" value="Chromosome 16"/>
</dbReference>
<reference evidence="1" key="1">
    <citation type="submission" date="2021-10" db="EMBL/GenBank/DDBJ databases">
        <title>Tropical sea cucumber genome reveals ecological adaptation and Cuvierian tubules defense mechanism.</title>
        <authorList>
            <person name="Chen T."/>
        </authorList>
    </citation>
    <scope>NUCLEOTIDE SEQUENCE</scope>
    <source>
        <strain evidence="1">Nanhai2018</strain>
        <tissue evidence="1">Muscle</tissue>
    </source>
</reference>